<organism evidence="4 5">
    <name type="scientific">Mycolicibacterium mucogenicum</name>
    <name type="common">Mycobacterium mucogenicum</name>
    <dbReference type="NCBI Taxonomy" id="56689"/>
    <lineage>
        <taxon>Bacteria</taxon>
        <taxon>Bacillati</taxon>
        <taxon>Actinomycetota</taxon>
        <taxon>Actinomycetes</taxon>
        <taxon>Mycobacteriales</taxon>
        <taxon>Mycobacteriaceae</taxon>
        <taxon>Mycolicibacterium</taxon>
    </lineage>
</organism>
<dbReference type="SUPFAM" id="SSF51735">
    <property type="entry name" value="NAD(P)-binding Rossmann-fold domains"/>
    <property type="match status" value="1"/>
</dbReference>
<dbReference type="InterPro" id="IPR036291">
    <property type="entry name" value="NAD(P)-bd_dom_sf"/>
</dbReference>
<dbReference type="NCBIfam" id="TIGR03971">
    <property type="entry name" value="SDR_subfam_1"/>
    <property type="match status" value="1"/>
</dbReference>
<dbReference type="OrthoDB" id="5173603at2"/>
<dbReference type="AlphaFoldDB" id="A0A1A0N3W1"/>
<dbReference type="Gene3D" id="3.40.50.720">
    <property type="entry name" value="NAD(P)-binding Rossmann-like Domain"/>
    <property type="match status" value="1"/>
</dbReference>
<dbReference type="RefSeq" id="WP_064857365.1">
    <property type="nucleotide sequence ID" value="NZ_LZSF01000012.1"/>
</dbReference>
<reference evidence="4 5" key="1">
    <citation type="submission" date="2016-06" db="EMBL/GenBank/DDBJ databases">
        <authorList>
            <person name="Kjaerup R.B."/>
            <person name="Dalgaard T.S."/>
            <person name="Juul-Madsen H.R."/>
        </authorList>
    </citation>
    <scope>NUCLEOTIDE SEQUENCE [LARGE SCALE GENOMIC DNA]</scope>
    <source>
        <strain evidence="4 5">1199456.5</strain>
    </source>
</reference>
<dbReference type="InterPro" id="IPR002347">
    <property type="entry name" value="SDR_fam"/>
</dbReference>
<keyword evidence="2" id="KW-0560">Oxidoreductase</keyword>
<evidence type="ECO:0000256" key="3">
    <source>
        <dbReference type="ARBA" id="ARBA00023027"/>
    </source>
</evidence>
<dbReference type="Pfam" id="PF13561">
    <property type="entry name" value="adh_short_C2"/>
    <property type="match status" value="1"/>
</dbReference>
<dbReference type="GO" id="GO:0016491">
    <property type="term" value="F:oxidoreductase activity"/>
    <property type="evidence" value="ECO:0007669"/>
    <property type="project" value="UniProtKB-KW"/>
</dbReference>
<comment type="similarity">
    <text evidence="1">Belongs to the short-chain dehydrogenases/reductases (SDR) family.</text>
</comment>
<accession>A0A1A0N3W1</accession>
<protein>
    <submittedName>
        <fullName evidence="4">3-ketoacyl-ACP reductase</fullName>
    </submittedName>
</protein>
<dbReference type="NCBIfam" id="NF009467">
    <property type="entry name" value="PRK12826.1-3"/>
    <property type="match status" value="1"/>
</dbReference>
<dbReference type="PRINTS" id="PR00081">
    <property type="entry name" value="GDHRDH"/>
</dbReference>
<gene>
    <name evidence="4" type="ORF">A5642_09365</name>
</gene>
<dbReference type="Proteomes" id="UP000093962">
    <property type="component" value="Unassembled WGS sequence"/>
</dbReference>
<keyword evidence="3" id="KW-0520">NAD</keyword>
<evidence type="ECO:0000313" key="4">
    <source>
        <dbReference type="EMBL" id="OBA92444.1"/>
    </source>
</evidence>
<comment type="caution">
    <text evidence="4">The sequence shown here is derived from an EMBL/GenBank/DDBJ whole genome shotgun (WGS) entry which is preliminary data.</text>
</comment>
<dbReference type="EMBL" id="LZSF01000012">
    <property type="protein sequence ID" value="OBA92444.1"/>
    <property type="molecule type" value="Genomic_DNA"/>
</dbReference>
<evidence type="ECO:0000313" key="5">
    <source>
        <dbReference type="Proteomes" id="UP000093962"/>
    </source>
</evidence>
<dbReference type="PANTHER" id="PTHR24321:SF8">
    <property type="entry name" value="ESTRADIOL 17-BETA-DEHYDROGENASE 8-RELATED"/>
    <property type="match status" value="1"/>
</dbReference>
<sequence>MSGQFEGKVAFITGAARGQGRSHAVRFAEEGADIIAVDLCGQIDTVSYPMTTREDLDETVNLVEKTGRRIVAEQGDVRDFERMKAVVAEGVGELGRLDFVLANAGILPAFGEQRHEMAAFDDSVAVLLNGVYYTIEAALPYLLSQDEGGAIVITSSTAGLNSLCPTLTSQSRGMAGYHAGKHGIVGLMRYYATSLAERNIRVNTVHPTGVATPMILNEGFAALVAEYPQDVTGLQAPLPVELIDPSDVTEAMVYLCGRSGRYITGITLPVDGGISVK</sequence>
<proteinExistence type="inferred from homology"/>
<name>A0A1A0N3W1_MYCMU</name>
<dbReference type="PANTHER" id="PTHR24321">
    <property type="entry name" value="DEHYDROGENASES, SHORT CHAIN"/>
    <property type="match status" value="1"/>
</dbReference>
<dbReference type="CDD" id="cd05233">
    <property type="entry name" value="SDR_c"/>
    <property type="match status" value="1"/>
</dbReference>
<evidence type="ECO:0000256" key="2">
    <source>
        <dbReference type="ARBA" id="ARBA00023002"/>
    </source>
</evidence>
<dbReference type="FunFam" id="3.40.50.720:FF:000084">
    <property type="entry name" value="Short-chain dehydrogenase reductase"/>
    <property type="match status" value="1"/>
</dbReference>
<dbReference type="InterPro" id="IPR023985">
    <property type="entry name" value="SDR_subfam_1"/>
</dbReference>
<evidence type="ECO:0000256" key="1">
    <source>
        <dbReference type="ARBA" id="ARBA00006484"/>
    </source>
</evidence>